<proteinExistence type="predicted"/>
<dbReference type="OrthoDB" id="9800058at2"/>
<organism evidence="1 2">
    <name type="scientific">Alteromonas portus</name>
    <dbReference type="NCBI Taxonomy" id="2565549"/>
    <lineage>
        <taxon>Bacteria</taxon>
        <taxon>Pseudomonadati</taxon>
        <taxon>Pseudomonadota</taxon>
        <taxon>Gammaproteobacteria</taxon>
        <taxon>Alteromonadales</taxon>
        <taxon>Alteromonadaceae</taxon>
        <taxon>Alteromonas/Salinimonas group</taxon>
        <taxon>Alteromonas</taxon>
    </lineage>
</organism>
<dbReference type="InterPro" id="IPR036412">
    <property type="entry name" value="HAD-like_sf"/>
</dbReference>
<dbReference type="AlphaFoldDB" id="A0A4U0ZE92"/>
<reference evidence="1 2" key="1">
    <citation type="submission" date="2019-04" db="EMBL/GenBank/DDBJ databases">
        <title>Alteromonas portus sp. nov., an alginate lyase-excreting marine bacterium.</title>
        <authorList>
            <person name="Huang H."/>
            <person name="Mo K."/>
            <person name="Bao S."/>
        </authorList>
    </citation>
    <scope>NUCLEOTIDE SEQUENCE [LARGE SCALE GENOMIC DNA]</scope>
    <source>
        <strain evidence="1 2">HB161718</strain>
    </source>
</reference>
<evidence type="ECO:0000313" key="2">
    <source>
        <dbReference type="Proteomes" id="UP000305471"/>
    </source>
</evidence>
<dbReference type="PANTHER" id="PTHR18901">
    <property type="entry name" value="2-DEOXYGLUCOSE-6-PHOSPHATE PHOSPHATASE 2"/>
    <property type="match status" value="1"/>
</dbReference>
<dbReference type="Gene3D" id="1.10.150.240">
    <property type="entry name" value="Putative phosphatase, domain 2"/>
    <property type="match status" value="1"/>
</dbReference>
<accession>A0A4U0ZE92</accession>
<dbReference type="Proteomes" id="UP000305471">
    <property type="component" value="Unassembled WGS sequence"/>
</dbReference>
<dbReference type="InterPro" id="IPR006439">
    <property type="entry name" value="HAD-SF_hydro_IA"/>
</dbReference>
<dbReference type="EMBL" id="SWCO01000002">
    <property type="protein sequence ID" value="TKB04279.1"/>
    <property type="molecule type" value="Genomic_DNA"/>
</dbReference>
<dbReference type="NCBIfam" id="TIGR01509">
    <property type="entry name" value="HAD-SF-IA-v3"/>
    <property type="match status" value="1"/>
</dbReference>
<protein>
    <submittedName>
        <fullName evidence="1">HAD family phosphatase</fullName>
    </submittedName>
</protein>
<sequence>MQPNTVELVIFDCDGVLIDSEVLSMESWQEVLTNYGVSLTKPYFIEHFLGKSMEHVEWVVNKDFSLELTTAIKADFQALLFRKFENSLRRTPGINDVLSNLQALNVLYCVATSSSLERTMKALNGTELLSYFEKRIFTRSMVEKGKPAPDLFLYAAKKMNVKPENCLVIEDSKPGLAAAVAAKMPYFHYKGGSHLLDCSETNFSSKANTLNSWDEFNAYIPDLFNARKINE</sequence>
<dbReference type="InterPro" id="IPR023198">
    <property type="entry name" value="PGP-like_dom2"/>
</dbReference>
<dbReference type="Gene3D" id="3.40.50.1000">
    <property type="entry name" value="HAD superfamily/HAD-like"/>
    <property type="match status" value="1"/>
</dbReference>
<keyword evidence="2" id="KW-1185">Reference proteome</keyword>
<dbReference type="SFLD" id="SFLDG01135">
    <property type="entry name" value="C1.5.6:_HAD__Beta-PGM__Phospha"/>
    <property type="match status" value="1"/>
</dbReference>
<dbReference type="PANTHER" id="PTHR18901:SF38">
    <property type="entry name" value="PSEUDOURIDINE-5'-PHOSPHATASE"/>
    <property type="match status" value="1"/>
</dbReference>
<dbReference type="SUPFAM" id="SSF56784">
    <property type="entry name" value="HAD-like"/>
    <property type="match status" value="1"/>
</dbReference>
<name>A0A4U0ZE92_9ALTE</name>
<evidence type="ECO:0000313" key="1">
    <source>
        <dbReference type="EMBL" id="TKB04279.1"/>
    </source>
</evidence>
<dbReference type="RefSeq" id="WP_136781297.1">
    <property type="nucleotide sequence ID" value="NZ_SWCO01000002.1"/>
</dbReference>
<dbReference type="SFLD" id="SFLDS00003">
    <property type="entry name" value="Haloacid_Dehalogenase"/>
    <property type="match status" value="1"/>
</dbReference>
<gene>
    <name evidence="1" type="ORF">E5672_05605</name>
</gene>
<dbReference type="InterPro" id="IPR041492">
    <property type="entry name" value="HAD_2"/>
</dbReference>
<comment type="caution">
    <text evidence="1">The sequence shown here is derived from an EMBL/GenBank/DDBJ whole genome shotgun (WGS) entry which is preliminary data.</text>
</comment>
<dbReference type="Pfam" id="PF13419">
    <property type="entry name" value="HAD_2"/>
    <property type="match status" value="1"/>
</dbReference>
<dbReference type="InterPro" id="IPR023214">
    <property type="entry name" value="HAD_sf"/>
</dbReference>
<dbReference type="SFLD" id="SFLDG01129">
    <property type="entry name" value="C1.5:_HAD__Beta-PGM__Phosphata"/>
    <property type="match status" value="1"/>
</dbReference>